<sequence length="163" mass="18393">MSYTCLPRMTSPHWRAPRRDDTGLVRIREKEKNGFSAEEEQGLIEVNEGCPDDENSRSCPGDLETAVIFTVNIQGVAYIDIGEDGLARNLSTSNLIVNQLLSISCKDNVWAFREQGTAPAFSQCYPTSKSWMIDTAGLVKDRRWFDGYQLQQTMAHRISNTLQ</sequence>
<accession>A0A2H3CWD1</accession>
<organism evidence="1 2">
    <name type="scientific">Armillaria gallica</name>
    <name type="common">Bulbous honey fungus</name>
    <name type="synonym">Armillaria bulbosa</name>
    <dbReference type="NCBI Taxonomy" id="47427"/>
    <lineage>
        <taxon>Eukaryota</taxon>
        <taxon>Fungi</taxon>
        <taxon>Dikarya</taxon>
        <taxon>Basidiomycota</taxon>
        <taxon>Agaricomycotina</taxon>
        <taxon>Agaricomycetes</taxon>
        <taxon>Agaricomycetidae</taxon>
        <taxon>Agaricales</taxon>
        <taxon>Marasmiineae</taxon>
        <taxon>Physalacriaceae</taxon>
        <taxon>Armillaria</taxon>
    </lineage>
</organism>
<dbReference type="InParanoid" id="A0A2H3CWD1"/>
<gene>
    <name evidence="1" type="ORF">ARMGADRAFT_1035856</name>
</gene>
<dbReference type="AlphaFoldDB" id="A0A2H3CWD1"/>
<protein>
    <submittedName>
        <fullName evidence="1">Uncharacterized protein</fullName>
    </submittedName>
</protein>
<proteinExistence type="predicted"/>
<dbReference type="Proteomes" id="UP000217790">
    <property type="component" value="Unassembled WGS sequence"/>
</dbReference>
<keyword evidence="2" id="KW-1185">Reference proteome</keyword>
<evidence type="ECO:0000313" key="2">
    <source>
        <dbReference type="Proteomes" id="UP000217790"/>
    </source>
</evidence>
<dbReference type="EMBL" id="KZ293686">
    <property type="protein sequence ID" value="PBK86130.1"/>
    <property type="molecule type" value="Genomic_DNA"/>
</dbReference>
<evidence type="ECO:0000313" key="1">
    <source>
        <dbReference type="EMBL" id="PBK86130.1"/>
    </source>
</evidence>
<reference evidence="2" key="1">
    <citation type="journal article" date="2017" name="Nat. Ecol. Evol.">
        <title>Genome expansion and lineage-specific genetic innovations in the forest pathogenic fungi Armillaria.</title>
        <authorList>
            <person name="Sipos G."/>
            <person name="Prasanna A.N."/>
            <person name="Walter M.C."/>
            <person name="O'Connor E."/>
            <person name="Balint B."/>
            <person name="Krizsan K."/>
            <person name="Kiss B."/>
            <person name="Hess J."/>
            <person name="Varga T."/>
            <person name="Slot J."/>
            <person name="Riley R."/>
            <person name="Boka B."/>
            <person name="Rigling D."/>
            <person name="Barry K."/>
            <person name="Lee J."/>
            <person name="Mihaltcheva S."/>
            <person name="LaButti K."/>
            <person name="Lipzen A."/>
            <person name="Waldron R."/>
            <person name="Moloney N.M."/>
            <person name="Sperisen C."/>
            <person name="Kredics L."/>
            <person name="Vagvoelgyi C."/>
            <person name="Patrignani A."/>
            <person name="Fitzpatrick D."/>
            <person name="Nagy I."/>
            <person name="Doyle S."/>
            <person name="Anderson J.B."/>
            <person name="Grigoriev I.V."/>
            <person name="Gueldener U."/>
            <person name="Muensterkoetter M."/>
            <person name="Nagy L.G."/>
        </authorList>
    </citation>
    <scope>NUCLEOTIDE SEQUENCE [LARGE SCALE GENOMIC DNA]</scope>
    <source>
        <strain evidence="2">Ar21-2</strain>
    </source>
</reference>
<name>A0A2H3CWD1_ARMGA</name>